<dbReference type="InterPro" id="IPR011006">
    <property type="entry name" value="CheY-like_superfamily"/>
</dbReference>
<evidence type="ECO:0000256" key="2">
    <source>
        <dbReference type="ARBA" id="ARBA00022777"/>
    </source>
</evidence>
<reference evidence="6" key="1">
    <citation type="submission" date="2018-06" db="EMBL/GenBank/DDBJ databases">
        <authorList>
            <person name="Zhirakovskaya E."/>
        </authorList>
    </citation>
    <scope>NUCLEOTIDE SEQUENCE</scope>
</reference>
<dbReference type="PROSITE" id="PS50921">
    <property type="entry name" value="ANTAR"/>
    <property type="match status" value="1"/>
</dbReference>
<dbReference type="InterPro" id="IPR003018">
    <property type="entry name" value="GAF"/>
</dbReference>
<dbReference type="SUPFAM" id="SSF52172">
    <property type="entry name" value="CheY-like"/>
    <property type="match status" value="1"/>
</dbReference>
<dbReference type="InterPro" id="IPR036388">
    <property type="entry name" value="WH-like_DNA-bd_sf"/>
</dbReference>
<dbReference type="EMBL" id="UOGF01000016">
    <property type="protein sequence ID" value="VAX26561.1"/>
    <property type="molecule type" value="Genomic_DNA"/>
</dbReference>
<dbReference type="SMART" id="SM01012">
    <property type="entry name" value="ANTAR"/>
    <property type="match status" value="1"/>
</dbReference>
<dbReference type="GO" id="GO:0008965">
    <property type="term" value="F:phosphoenolpyruvate-protein phosphotransferase activity"/>
    <property type="evidence" value="ECO:0007669"/>
    <property type="project" value="UniProtKB-EC"/>
</dbReference>
<dbReference type="EC" id="2.7.3.9" evidence="6"/>
<evidence type="ECO:0000256" key="4">
    <source>
        <dbReference type="ARBA" id="ARBA00023163"/>
    </source>
</evidence>
<dbReference type="Pfam" id="PF13185">
    <property type="entry name" value="GAF_2"/>
    <property type="match status" value="2"/>
</dbReference>
<organism evidence="6">
    <name type="scientific">hydrothermal vent metagenome</name>
    <dbReference type="NCBI Taxonomy" id="652676"/>
    <lineage>
        <taxon>unclassified sequences</taxon>
        <taxon>metagenomes</taxon>
        <taxon>ecological metagenomes</taxon>
    </lineage>
</organism>
<proteinExistence type="predicted"/>
<evidence type="ECO:0000256" key="3">
    <source>
        <dbReference type="ARBA" id="ARBA00023015"/>
    </source>
</evidence>
<keyword evidence="2" id="KW-0418">Kinase</keyword>
<sequence>MASLPTKEPKTRISCKTALEEKTQELELLQRITESISSNLDLGVVLKEIVALVVEKSNADACLIYLVNESKDALVLQASKIPHPKLIGQIRVEVGEGITGWVAKERRPVAISENAEEDPRFKSFQHLPEDRYQAFLSVPVISKEEMIGVFNIQYKSPHEHSQEDIRLLSTIAHQVGNAIGNARLYDEMKRKAMQVDTLSRVSSTITSDRYIEEVLNLIVSMTAGMMGSKICSIMLLDKKQGELKIVATQSLSEEYRRKANVKIGESISGRTVQEKRPISVLDVKTDPLYHFPELAKKEGLVSLLSVPMMIKSRVVGVLNSYTSKKHIFSQEEIALLQGVTNQAAVAMENTSLSEQSSAMQEALETRKAVERAKGILMKQAKISEEEAFRLIQRQSMNNRKTMREVADAVILSAKISRR</sequence>
<keyword evidence="3" id="KW-0805">Transcription regulation</keyword>
<dbReference type="AlphaFoldDB" id="A0A3B1CJ05"/>
<feature type="domain" description="ANTAR" evidence="5">
    <location>
        <begin position="349"/>
        <end position="410"/>
    </location>
</feature>
<gene>
    <name evidence="6" type="ORF">MNBD_NITROSPIRAE01-921</name>
</gene>
<keyword evidence="6" id="KW-0670">Pyruvate</keyword>
<dbReference type="InterPro" id="IPR029016">
    <property type="entry name" value="GAF-like_dom_sf"/>
</dbReference>
<dbReference type="GO" id="GO:0003723">
    <property type="term" value="F:RNA binding"/>
    <property type="evidence" value="ECO:0007669"/>
    <property type="project" value="InterPro"/>
</dbReference>
<evidence type="ECO:0000313" key="6">
    <source>
        <dbReference type="EMBL" id="VAX26561.1"/>
    </source>
</evidence>
<protein>
    <submittedName>
        <fullName evidence="6">Phosphoenolpyruvate-protein phosphotransferase of PTS system</fullName>
        <ecNumber evidence="6">2.7.3.9</ecNumber>
    </submittedName>
</protein>
<accession>A0A3B1CJ05</accession>
<dbReference type="PANTHER" id="PTHR43155:SF2">
    <property type="entry name" value="CYCLIC DI-GMP PHOSPHODIESTERASE PA4108"/>
    <property type="match status" value="1"/>
</dbReference>
<dbReference type="Gene3D" id="1.10.10.10">
    <property type="entry name" value="Winged helix-like DNA-binding domain superfamily/Winged helix DNA-binding domain"/>
    <property type="match status" value="1"/>
</dbReference>
<dbReference type="SMART" id="SM00065">
    <property type="entry name" value="GAF"/>
    <property type="match status" value="2"/>
</dbReference>
<dbReference type="Pfam" id="PF03861">
    <property type="entry name" value="ANTAR"/>
    <property type="match status" value="1"/>
</dbReference>
<name>A0A3B1CJ05_9ZZZZ</name>
<dbReference type="GO" id="GO:0016301">
    <property type="term" value="F:kinase activity"/>
    <property type="evidence" value="ECO:0007669"/>
    <property type="project" value="UniProtKB-KW"/>
</dbReference>
<keyword evidence="4" id="KW-0804">Transcription</keyword>
<keyword evidence="1 6" id="KW-0808">Transferase</keyword>
<dbReference type="SUPFAM" id="SSF55781">
    <property type="entry name" value="GAF domain-like"/>
    <property type="match status" value="2"/>
</dbReference>
<evidence type="ECO:0000256" key="1">
    <source>
        <dbReference type="ARBA" id="ARBA00022679"/>
    </source>
</evidence>
<dbReference type="Gene3D" id="3.30.450.40">
    <property type="match status" value="2"/>
</dbReference>
<evidence type="ECO:0000259" key="5">
    <source>
        <dbReference type="PROSITE" id="PS50921"/>
    </source>
</evidence>
<dbReference type="InterPro" id="IPR005561">
    <property type="entry name" value="ANTAR"/>
</dbReference>
<dbReference type="PANTHER" id="PTHR43155">
    <property type="entry name" value="CYCLIC DI-GMP PHOSPHODIESTERASE PA4108-RELATED"/>
    <property type="match status" value="1"/>
</dbReference>